<evidence type="ECO:0000313" key="1">
    <source>
        <dbReference type="EMBL" id="MCG2616315.1"/>
    </source>
</evidence>
<organism evidence="1 2">
    <name type="scientific">Terrimonas ginsenosidimutans</name>
    <dbReference type="NCBI Taxonomy" id="2908004"/>
    <lineage>
        <taxon>Bacteria</taxon>
        <taxon>Pseudomonadati</taxon>
        <taxon>Bacteroidota</taxon>
        <taxon>Chitinophagia</taxon>
        <taxon>Chitinophagales</taxon>
        <taxon>Chitinophagaceae</taxon>
        <taxon>Terrimonas</taxon>
    </lineage>
</organism>
<protein>
    <submittedName>
        <fullName evidence="1">Uncharacterized protein</fullName>
    </submittedName>
</protein>
<comment type="caution">
    <text evidence="1">The sequence shown here is derived from an EMBL/GenBank/DDBJ whole genome shotgun (WGS) entry which is preliminary data.</text>
</comment>
<dbReference type="RefSeq" id="WP_237874849.1">
    <property type="nucleotide sequence ID" value="NZ_JAKLTR010000012.1"/>
</dbReference>
<proteinExistence type="predicted"/>
<gene>
    <name evidence="1" type="ORF">LZZ85_18595</name>
</gene>
<name>A0ABS9KVJ5_9BACT</name>
<accession>A0ABS9KVJ5</accession>
<evidence type="ECO:0000313" key="2">
    <source>
        <dbReference type="Proteomes" id="UP001165367"/>
    </source>
</evidence>
<keyword evidence="2" id="KW-1185">Reference proteome</keyword>
<dbReference type="EMBL" id="JAKLTR010000012">
    <property type="protein sequence ID" value="MCG2616315.1"/>
    <property type="molecule type" value="Genomic_DNA"/>
</dbReference>
<sequence>MHQTWINEIRVSDFGQQFRFTAVSEKANRKGTFRFDFSEPERGFVISVEYDEHNHDERYRCSIYPDDALSYPYLIEIFNKYLRPAIEENRNLWYTGQ</sequence>
<reference evidence="1" key="1">
    <citation type="submission" date="2022-01" db="EMBL/GenBank/DDBJ databases">
        <authorList>
            <person name="Jo J.-H."/>
            <person name="Im W.-T."/>
        </authorList>
    </citation>
    <scope>NUCLEOTIDE SEQUENCE</scope>
    <source>
        <strain evidence="1">NA20</strain>
    </source>
</reference>
<dbReference type="Proteomes" id="UP001165367">
    <property type="component" value="Unassembled WGS sequence"/>
</dbReference>